<organism evidence="1">
    <name type="scientific">Lepeophtheirus salmonis</name>
    <name type="common">Salmon louse</name>
    <name type="synonym">Caligus salmonis</name>
    <dbReference type="NCBI Taxonomy" id="72036"/>
    <lineage>
        <taxon>Eukaryota</taxon>
        <taxon>Metazoa</taxon>
        <taxon>Ecdysozoa</taxon>
        <taxon>Arthropoda</taxon>
        <taxon>Crustacea</taxon>
        <taxon>Multicrustacea</taxon>
        <taxon>Hexanauplia</taxon>
        <taxon>Copepoda</taxon>
        <taxon>Siphonostomatoida</taxon>
        <taxon>Caligidae</taxon>
        <taxon>Lepeophtheirus</taxon>
    </lineage>
</organism>
<evidence type="ECO:0000313" key="1">
    <source>
        <dbReference type="EMBL" id="CDW32538.1"/>
    </source>
</evidence>
<name>A0A0K2U2V6_LEPSM</name>
<accession>A0A0K2U2V6</accession>
<reference evidence="1" key="1">
    <citation type="submission" date="2014-05" db="EMBL/GenBank/DDBJ databases">
        <authorList>
            <person name="Chronopoulou M."/>
        </authorList>
    </citation>
    <scope>NUCLEOTIDE SEQUENCE</scope>
    <source>
        <tissue evidence="1">Whole organism</tissue>
    </source>
</reference>
<proteinExistence type="predicted"/>
<dbReference type="EMBL" id="HACA01015177">
    <property type="protein sequence ID" value="CDW32538.1"/>
    <property type="molecule type" value="Transcribed_RNA"/>
</dbReference>
<sequence>MLHCTMEPSPLKVLFVVKYLDRVLRKGAMWNSKIILQ</sequence>
<dbReference type="AlphaFoldDB" id="A0A0K2U2V6"/>
<protein>
    <submittedName>
        <fullName evidence="1">Uncharacterized protein</fullName>
    </submittedName>
</protein>